<dbReference type="AlphaFoldDB" id="W8RZ21"/>
<keyword evidence="2" id="KW-0812">Transmembrane</keyword>
<evidence type="ECO:0000313" key="3">
    <source>
        <dbReference type="EMBL" id="AHM03117.1"/>
    </source>
</evidence>
<proteinExistence type="predicted"/>
<reference evidence="3 4" key="1">
    <citation type="submission" date="2013-03" db="EMBL/GenBank/DDBJ databases">
        <authorList>
            <person name="Fiebig A."/>
            <person name="Goeker M."/>
            <person name="Klenk H.-P.P."/>
        </authorList>
    </citation>
    <scope>NUCLEOTIDE SEQUENCE [LARGE SCALE GENOMIC DNA]</scope>
    <source>
        <strain evidence="4">DSM 19469</strain>
    </source>
</reference>
<feature type="region of interest" description="Disordered" evidence="1">
    <location>
        <begin position="125"/>
        <end position="145"/>
    </location>
</feature>
<keyword evidence="2" id="KW-1133">Transmembrane helix</keyword>
<dbReference type="RefSeq" id="WP_025311010.1">
    <property type="nucleotide sequence ID" value="NZ_CP004372.1"/>
</dbReference>
<dbReference type="OrthoDB" id="7875742at2"/>
<dbReference type="STRING" id="1294273.roselon_00688"/>
<protein>
    <recommendedName>
        <fullName evidence="5">Aspartate carbamoyltransferase catalytic subunit</fullName>
    </recommendedName>
</protein>
<organism evidence="3 4">
    <name type="scientific">Roseicyclus elongatus DSM 19469</name>
    <dbReference type="NCBI Taxonomy" id="1294273"/>
    <lineage>
        <taxon>Bacteria</taxon>
        <taxon>Pseudomonadati</taxon>
        <taxon>Pseudomonadota</taxon>
        <taxon>Alphaproteobacteria</taxon>
        <taxon>Rhodobacterales</taxon>
        <taxon>Roseobacteraceae</taxon>
        <taxon>Roseicyclus</taxon>
    </lineage>
</organism>
<feature type="transmembrane region" description="Helical" evidence="2">
    <location>
        <begin position="153"/>
        <end position="172"/>
    </location>
</feature>
<evidence type="ECO:0000256" key="1">
    <source>
        <dbReference type="SAM" id="MobiDB-lite"/>
    </source>
</evidence>
<gene>
    <name evidence="3" type="ORF">roselon_00688</name>
</gene>
<dbReference type="Proteomes" id="UP000019593">
    <property type="component" value="Chromosome"/>
</dbReference>
<name>W8RZ21_9RHOB</name>
<evidence type="ECO:0000313" key="4">
    <source>
        <dbReference type="Proteomes" id="UP000019593"/>
    </source>
</evidence>
<dbReference type="EMBL" id="CP004372">
    <property type="protein sequence ID" value="AHM03117.1"/>
    <property type="molecule type" value="Genomic_DNA"/>
</dbReference>
<keyword evidence="2" id="KW-0472">Membrane</keyword>
<accession>W8RZ21</accession>
<evidence type="ECO:0008006" key="5">
    <source>
        <dbReference type="Google" id="ProtNLM"/>
    </source>
</evidence>
<dbReference type="KEGG" id="red:roselon_00688"/>
<dbReference type="HOGENOM" id="CLU_1576395_0_0_5"/>
<sequence>MTAETLRIYALNVDSDARHTNLTRARGESVEMPPLAEWLGVDDLDHREIELFPLDDLGDMPLSDYVTRAFDPDPAINATTANRLDALSGSVLLVPGRALQDTPRDSRELTEVAILTLAQADQTGALPKADLAPPPTLPEQEDRPPEKMRRITIVFLLTALALAGLVVLLGALG</sequence>
<evidence type="ECO:0000256" key="2">
    <source>
        <dbReference type="SAM" id="Phobius"/>
    </source>
</evidence>
<keyword evidence="4" id="KW-1185">Reference proteome</keyword>